<proteinExistence type="predicted"/>
<dbReference type="SUPFAM" id="SSF52833">
    <property type="entry name" value="Thioredoxin-like"/>
    <property type="match status" value="1"/>
</dbReference>
<evidence type="ECO:0000313" key="3">
    <source>
        <dbReference type="Proteomes" id="UP000292855"/>
    </source>
</evidence>
<comment type="caution">
    <text evidence="2">The sequence shown here is derived from an EMBL/GenBank/DDBJ whole genome shotgun (WGS) entry which is preliminary data.</text>
</comment>
<gene>
    <name evidence="2" type="ORF">EWE74_16545</name>
</gene>
<dbReference type="OrthoDB" id="793244at2"/>
<reference evidence="2 3" key="1">
    <citation type="submission" date="2019-02" db="EMBL/GenBank/DDBJ databases">
        <authorList>
            <person name="Li Y."/>
        </authorList>
    </citation>
    <scope>NUCLEOTIDE SEQUENCE [LARGE SCALE GENOMIC DNA]</scope>
    <source>
        <strain evidence="2 3">30C10-4-7</strain>
    </source>
</reference>
<dbReference type="AlphaFoldDB" id="A0A4V2DBR7"/>
<dbReference type="Gene3D" id="3.40.30.10">
    <property type="entry name" value="Glutaredoxin"/>
    <property type="match status" value="1"/>
</dbReference>
<accession>A0A4V2DBR7</accession>
<dbReference type="InterPro" id="IPR036249">
    <property type="entry name" value="Thioredoxin-like_sf"/>
</dbReference>
<evidence type="ECO:0000313" key="2">
    <source>
        <dbReference type="EMBL" id="RZF58928.1"/>
    </source>
</evidence>
<organism evidence="2 3">
    <name type="scientific">Sphingobacterium corticibacterium</name>
    <dbReference type="NCBI Taxonomy" id="2484746"/>
    <lineage>
        <taxon>Bacteria</taxon>
        <taxon>Pseudomonadati</taxon>
        <taxon>Bacteroidota</taxon>
        <taxon>Sphingobacteriia</taxon>
        <taxon>Sphingobacteriales</taxon>
        <taxon>Sphingobacteriaceae</taxon>
        <taxon>Sphingobacterium</taxon>
    </lineage>
</organism>
<dbReference type="Pfam" id="PF00085">
    <property type="entry name" value="Thioredoxin"/>
    <property type="match status" value="1"/>
</dbReference>
<feature type="domain" description="Thioredoxin" evidence="1">
    <location>
        <begin position="135"/>
        <end position="282"/>
    </location>
</feature>
<dbReference type="EMBL" id="SGIT01000003">
    <property type="protein sequence ID" value="RZF58928.1"/>
    <property type="molecule type" value="Genomic_DNA"/>
</dbReference>
<keyword evidence="3" id="KW-1185">Reference proteome</keyword>
<dbReference type="InterPro" id="IPR013766">
    <property type="entry name" value="Thioredoxin_domain"/>
</dbReference>
<dbReference type="PROSITE" id="PS51352">
    <property type="entry name" value="THIOREDOXIN_2"/>
    <property type="match status" value="1"/>
</dbReference>
<dbReference type="Proteomes" id="UP000292855">
    <property type="component" value="Unassembled WGS sequence"/>
</dbReference>
<protein>
    <submittedName>
        <fullName evidence="2">Redoxin domain-containing protein</fullName>
    </submittedName>
</protein>
<sequence>MQKLCNKESYALWRSQTLRSLMLPICFSIRSFSLMATKNKGILSYGFLCFMLFNLSTAWAQPPENGEAAERQMEVLENPISSDTSKRLLLNLEDAVLKKDWSKFERSVKKKNPEVDFKQFPFIKYEIDTTQIGYIFKGEQIPDEILDMPLWVLNHPSGKKTTTLRELSDKKFLVLDFWARWCSPCVASMNKWEEILPRVQDHIRVVGVHVAADHEASLTIKQRNWQTVQILGAEAFILSRYFTRWSFVGPSAWIRDGKLFGISSAGLKSYDFIFQLANGEIDALPQEAEWSHSR</sequence>
<name>A0A4V2DBR7_9SPHI</name>
<evidence type="ECO:0000259" key="1">
    <source>
        <dbReference type="PROSITE" id="PS51352"/>
    </source>
</evidence>